<dbReference type="SUPFAM" id="SSF56672">
    <property type="entry name" value="DNA/RNA polymerases"/>
    <property type="match status" value="1"/>
</dbReference>
<dbReference type="InterPro" id="IPR036691">
    <property type="entry name" value="Endo/exonu/phosph_ase_sf"/>
</dbReference>
<evidence type="ECO:0000313" key="2">
    <source>
        <dbReference type="Proteomes" id="UP000813463"/>
    </source>
</evidence>
<proteinExistence type="predicted"/>
<organism evidence="2 3">
    <name type="scientific">Spinacia oleracea</name>
    <name type="common">Spinach</name>
    <dbReference type="NCBI Taxonomy" id="3562"/>
    <lineage>
        <taxon>Eukaryota</taxon>
        <taxon>Viridiplantae</taxon>
        <taxon>Streptophyta</taxon>
        <taxon>Embryophyta</taxon>
        <taxon>Tracheophyta</taxon>
        <taxon>Spermatophyta</taxon>
        <taxon>Magnoliopsida</taxon>
        <taxon>eudicotyledons</taxon>
        <taxon>Gunneridae</taxon>
        <taxon>Pentapetalae</taxon>
        <taxon>Caryophyllales</taxon>
        <taxon>Chenopodiaceae</taxon>
        <taxon>Chenopodioideae</taxon>
        <taxon>Anserineae</taxon>
        <taxon>Spinacia</taxon>
    </lineage>
</organism>
<gene>
    <name evidence="3" type="primary">LOC110774810</name>
</gene>
<feature type="domain" description="Reverse transcriptase" evidence="1">
    <location>
        <begin position="366"/>
        <end position="619"/>
    </location>
</feature>
<evidence type="ECO:0000313" key="3">
    <source>
        <dbReference type="RefSeq" id="XP_056695324.1"/>
    </source>
</evidence>
<dbReference type="Gene3D" id="3.60.10.10">
    <property type="entry name" value="Endonuclease/exonuclease/phosphatase"/>
    <property type="match status" value="1"/>
</dbReference>
<dbReference type="PROSITE" id="PS50878">
    <property type="entry name" value="RT_POL"/>
    <property type="match status" value="1"/>
</dbReference>
<name>A0ABM3RI84_SPIOL</name>
<dbReference type="Proteomes" id="UP000813463">
    <property type="component" value="Chromosome 3"/>
</dbReference>
<dbReference type="SUPFAM" id="SSF56219">
    <property type="entry name" value="DNase I-like"/>
    <property type="match status" value="1"/>
</dbReference>
<keyword evidence="2" id="KW-1185">Reference proteome</keyword>
<dbReference type="PANTHER" id="PTHR33116:SF84">
    <property type="entry name" value="RNA-DIRECTED DNA POLYMERASE"/>
    <property type="match status" value="1"/>
</dbReference>
<dbReference type="PANTHER" id="PTHR33116">
    <property type="entry name" value="REVERSE TRANSCRIPTASE ZINC-BINDING DOMAIN-CONTAINING PROTEIN-RELATED-RELATED"/>
    <property type="match status" value="1"/>
</dbReference>
<dbReference type="InterPro" id="IPR000477">
    <property type="entry name" value="RT_dom"/>
</dbReference>
<dbReference type="Pfam" id="PF00078">
    <property type="entry name" value="RVT_1"/>
    <property type="match status" value="1"/>
</dbReference>
<dbReference type="RefSeq" id="XP_056695324.1">
    <property type="nucleotide sequence ID" value="XM_056839346.1"/>
</dbReference>
<dbReference type="GeneID" id="110774810"/>
<accession>A0ABM3RI84</accession>
<dbReference type="CDD" id="cd01650">
    <property type="entry name" value="RT_nLTR_like"/>
    <property type="match status" value="1"/>
</dbReference>
<sequence>MPSFHCTFIYAFNDHGMRQELWRDLGLLNTQGPWILCGDFNCVMAVDERIGCPVRHAEIVDINNCMHLCGMEDVKCVGNLYTWNNKQQGHDRVFSKLDRVLANQSWKGCYPTAEVCFMPEGQFDHSPGLLTVYPRIGGGRKPFKYFTMWKSSPVFNDTIQAAWKTQVSGSNIFMLVSKLKSVKIALKDLNKSGFSDVQAADLNAYHDMVAAQELMHANPTDQCLVNKELEAIQEYKIKHKVYLDFLSQKAKLAWIKAGDENTALFHQSIKSRNIQNQVYSIHDKEGRWRDKPGEVSEAFIEYYKLLLGSVQESRTPVIKQVVQIGPVCQENHKAILTAPYTVDEVKEALFSIPGVRHQDLMGLVLTFTRTLGTLLEVNHTVVTLIPKTKCPRSVGDFRPISCCNTLYKCITKVLCGSLRQVLPDLILENQGGFVHGRYIVHNIMVVQDLVRHYGRKGVKPSCLMKIDLQKAYDTVDWQFLREMMEYLEFPVQFVNLRGLRQGDPISPLLFVICMEYLSRILQKMSALSQFQFHPRCKEVRLTHLCFADDLILCCKGEYPSIYLLLQAFKLFSNSSGLKANHQKSSIYCHGMSDGDVQRVVDASGFVRSTLPFKYLGVPICSKKISAAQCGIYVLPKGVLQDIVKICRAFLWSGHAYSSKPSSIAWERICCDKQSGGLGFRDVLLWNIASIGKYVWALATKQDNVWIKWVTSFYLKDGEWWDYQPNNTASWYWKQVCSTKEKLKLVFTEAEFGAMSKYSVKQVYNKLAGNRPKVHWDRLVWNRLNTPKHSKQCLVAMKAWLGINTTAIDLHQLYRSIKHGRHSKFRKQVYYAAIVALVYLIWRCRNTSLWDQLVPAVKVIVGTLKQTVKSRIQAILPKYVNRKDNSWFVSL</sequence>
<reference evidence="2" key="1">
    <citation type="journal article" date="2021" name="Nat. Commun.">
        <title>Genomic analyses provide insights into spinach domestication and the genetic basis of agronomic traits.</title>
        <authorList>
            <person name="Cai X."/>
            <person name="Sun X."/>
            <person name="Xu C."/>
            <person name="Sun H."/>
            <person name="Wang X."/>
            <person name="Ge C."/>
            <person name="Zhang Z."/>
            <person name="Wang Q."/>
            <person name="Fei Z."/>
            <person name="Jiao C."/>
            <person name="Wang Q."/>
        </authorList>
    </citation>
    <scope>NUCLEOTIDE SEQUENCE [LARGE SCALE GENOMIC DNA]</scope>
    <source>
        <strain evidence="2">cv. Varoflay</strain>
    </source>
</reference>
<protein>
    <recommendedName>
        <fullName evidence="1">Reverse transcriptase domain-containing protein</fullName>
    </recommendedName>
</protein>
<evidence type="ECO:0000259" key="1">
    <source>
        <dbReference type="PROSITE" id="PS50878"/>
    </source>
</evidence>
<dbReference type="InterPro" id="IPR043502">
    <property type="entry name" value="DNA/RNA_pol_sf"/>
</dbReference>
<reference evidence="3" key="2">
    <citation type="submission" date="2025-08" db="UniProtKB">
        <authorList>
            <consortium name="RefSeq"/>
        </authorList>
    </citation>
    <scope>IDENTIFICATION</scope>
    <source>
        <tissue evidence="3">Leaf</tissue>
    </source>
</reference>